<name>A0A1Y4T383_9FIRM</name>
<dbReference type="NCBIfam" id="TIGR00103">
    <property type="entry name" value="DNA_YbaB_EbfC"/>
    <property type="match status" value="1"/>
</dbReference>
<gene>
    <name evidence="4" type="ORF">B5E75_00500</name>
</gene>
<dbReference type="Gene3D" id="3.30.1310.10">
    <property type="entry name" value="Nucleoid-associated protein YbaB-like domain"/>
    <property type="match status" value="1"/>
</dbReference>
<dbReference type="HAMAP" id="MF_00274">
    <property type="entry name" value="DNA_YbaB_EbfC"/>
    <property type="match status" value="1"/>
</dbReference>
<evidence type="ECO:0000313" key="4">
    <source>
        <dbReference type="EMBL" id="OUQ36649.1"/>
    </source>
</evidence>
<dbReference type="PANTHER" id="PTHR33449">
    <property type="entry name" value="NUCLEOID-ASSOCIATED PROTEIN YBAB"/>
    <property type="match status" value="1"/>
</dbReference>
<evidence type="ECO:0000256" key="2">
    <source>
        <dbReference type="HAMAP-Rule" id="MF_00274"/>
    </source>
</evidence>
<keyword evidence="3" id="KW-0175">Coiled coil</keyword>
<dbReference type="OrthoDB" id="1645625at2"/>
<dbReference type="PIRSF" id="PIRSF004555">
    <property type="entry name" value="UCP004555"/>
    <property type="match status" value="1"/>
</dbReference>
<protein>
    <recommendedName>
        <fullName evidence="2">Nucleoid-associated protein B5E75_00500</fullName>
    </recommendedName>
</protein>
<dbReference type="RefSeq" id="WP_087356864.1">
    <property type="nucleotide sequence ID" value="NZ_AP031415.1"/>
</dbReference>
<evidence type="ECO:0000256" key="1">
    <source>
        <dbReference type="ARBA" id="ARBA00023125"/>
    </source>
</evidence>
<dbReference type="InterPro" id="IPR004401">
    <property type="entry name" value="YbaB/EbfC"/>
</dbReference>
<comment type="caution">
    <text evidence="4">The sequence shown here is derived from an EMBL/GenBank/DDBJ whole genome shotgun (WGS) entry which is preliminary data.</text>
</comment>
<feature type="coiled-coil region" evidence="3">
    <location>
        <begin position="3"/>
        <end position="30"/>
    </location>
</feature>
<organism evidence="4 5">
    <name type="scientific">Massilimicrobiota timonensis</name>
    <dbReference type="NCBI Taxonomy" id="1776392"/>
    <lineage>
        <taxon>Bacteria</taxon>
        <taxon>Bacillati</taxon>
        <taxon>Bacillota</taxon>
        <taxon>Erysipelotrichia</taxon>
        <taxon>Erysipelotrichales</taxon>
        <taxon>Erysipelotrichaceae</taxon>
        <taxon>Massilimicrobiota</taxon>
    </lineage>
</organism>
<dbReference type="InterPro" id="IPR036894">
    <property type="entry name" value="YbaB-like_sf"/>
</dbReference>
<proteinExistence type="inferred from homology"/>
<comment type="function">
    <text evidence="2">Binds to DNA and alters its conformation. May be involved in regulation of gene expression, nucleoid organization and DNA protection.</text>
</comment>
<comment type="similarity">
    <text evidence="2">Belongs to the YbaB/EbfC family.</text>
</comment>
<dbReference type="AlphaFoldDB" id="A0A1Y4T383"/>
<comment type="subunit">
    <text evidence="2">Homodimer.</text>
</comment>
<keyword evidence="1 2" id="KW-0238">DNA-binding</keyword>
<dbReference type="Proteomes" id="UP000195305">
    <property type="component" value="Unassembled WGS sequence"/>
</dbReference>
<dbReference type="PANTHER" id="PTHR33449:SF1">
    <property type="entry name" value="NUCLEOID-ASSOCIATED PROTEIN YBAB"/>
    <property type="match status" value="1"/>
</dbReference>
<dbReference type="GO" id="GO:0003677">
    <property type="term" value="F:DNA binding"/>
    <property type="evidence" value="ECO:0007669"/>
    <property type="project" value="UniProtKB-UniRule"/>
</dbReference>
<keyword evidence="5" id="KW-1185">Reference proteome</keyword>
<reference evidence="4 5" key="1">
    <citation type="journal article" date="2018" name="BMC Genomics">
        <title>Whole genome sequencing and function prediction of 133 gut anaerobes isolated from chicken caecum in pure cultures.</title>
        <authorList>
            <person name="Medvecky M."/>
            <person name="Cejkova D."/>
            <person name="Polansky O."/>
            <person name="Karasova D."/>
            <person name="Kubasova T."/>
            <person name="Cizek A."/>
            <person name="Rychlik I."/>
        </authorList>
    </citation>
    <scope>NUCLEOTIDE SEQUENCE [LARGE SCALE GENOMIC DNA]</scope>
    <source>
        <strain evidence="4 5">An13</strain>
    </source>
</reference>
<evidence type="ECO:0000256" key="3">
    <source>
        <dbReference type="SAM" id="Coils"/>
    </source>
</evidence>
<dbReference type="GO" id="GO:0043590">
    <property type="term" value="C:bacterial nucleoid"/>
    <property type="evidence" value="ECO:0007669"/>
    <property type="project" value="UniProtKB-UniRule"/>
</dbReference>
<dbReference type="EMBL" id="NFLJ01000001">
    <property type="protein sequence ID" value="OUQ36649.1"/>
    <property type="molecule type" value="Genomic_DNA"/>
</dbReference>
<comment type="subcellular location">
    <subcellularLocation>
        <location evidence="2">Cytoplasm</location>
        <location evidence="2">Nucleoid</location>
    </subcellularLocation>
</comment>
<sequence>MNFGNLLQQAQQMQRKVNKAKKEFNEREFEFKSQDDYIVGKMKGNLSISELHIQDSLIQEDKENMEALLIATINQAIENVSKEREDTLNKVTNGVDVSAFL</sequence>
<dbReference type="Pfam" id="PF02575">
    <property type="entry name" value="YbaB_DNA_bd"/>
    <property type="match status" value="1"/>
</dbReference>
<keyword evidence="2" id="KW-0963">Cytoplasm</keyword>
<evidence type="ECO:0000313" key="5">
    <source>
        <dbReference type="Proteomes" id="UP000195305"/>
    </source>
</evidence>
<accession>A0A1Y4T383</accession>
<dbReference type="GO" id="GO:0005829">
    <property type="term" value="C:cytosol"/>
    <property type="evidence" value="ECO:0007669"/>
    <property type="project" value="TreeGrafter"/>
</dbReference>
<dbReference type="SUPFAM" id="SSF82607">
    <property type="entry name" value="YbaB-like"/>
    <property type="match status" value="1"/>
</dbReference>